<comment type="caution">
    <text evidence="9">The sequence shown here is derived from an EMBL/GenBank/DDBJ whole genome shotgun (WGS) entry which is preliminary data.</text>
</comment>
<dbReference type="PROSITE" id="PS51123">
    <property type="entry name" value="OMPA_2"/>
    <property type="match status" value="1"/>
</dbReference>
<reference evidence="9" key="1">
    <citation type="journal article" date="2020" name="mSystems">
        <title>Genome- and Community-Level Interaction Insights into Carbon Utilization and Element Cycling Functions of Hydrothermarchaeota in Hydrothermal Sediment.</title>
        <authorList>
            <person name="Zhou Z."/>
            <person name="Liu Y."/>
            <person name="Xu W."/>
            <person name="Pan J."/>
            <person name="Luo Z.H."/>
            <person name="Li M."/>
        </authorList>
    </citation>
    <scope>NUCLEOTIDE SEQUENCE [LARGE SCALE GENOMIC DNA]</scope>
    <source>
        <strain evidence="9">SpSt-381</strain>
    </source>
</reference>
<sequence>MRRSPVAARLILAIALAIPSTPAFAAPAGPYVDPKAPCFRWPAVDYDGDGVFDRVDNCPNTPKGCTVDRFGCTMDGDGDGVCDGLDKCPGTPVGAAVDADGCSESQLSARSTPPPAPPPAREVAKPSTSPPQPPKPVSEVERKLLETGRIRLENIYFETNSATLLPESETTLREVGETLEKFPDLQIEIGGHTDTRGRAAYNQSLSQRRAESVRAYLLQNFRLEERNLVAKGYGESQPETQERNDEELLRNRRVELKVLNPEALPKGVQIENR</sequence>
<dbReference type="Gene3D" id="3.30.1330.60">
    <property type="entry name" value="OmpA-like domain"/>
    <property type="match status" value="1"/>
</dbReference>
<feature type="region of interest" description="Disordered" evidence="6">
    <location>
        <begin position="102"/>
        <end position="139"/>
    </location>
</feature>
<dbReference type="SUPFAM" id="SSF103647">
    <property type="entry name" value="TSP type-3 repeat"/>
    <property type="match status" value="1"/>
</dbReference>
<evidence type="ECO:0000256" key="3">
    <source>
        <dbReference type="ARBA" id="ARBA00023136"/>
    </source>
</evidence>
<evidence type="ECO:0000256" key="6">
    <source>
        <dbReference type="SAM" id="MobiDB-lite"/>
    </source>
</evidence>
<protein>
    <submittedName>
        <fullName evidence="9">OmpA family protein</fullName>
    </submittedName>
</protein>
<evidence type="ECO:0000256" key="7">
    <source>
        <dbReference type="SAM" id="SignalP"/>
    </source>
</evidence>
<dbReference type="PANTHER" id="PTHR30329">
    <property type="entry name" value="STATOR ELEMENT OF FLAGELLAR MOTOR COMPLEX"/>
    <property type="match status" value="1"/>
</dbReference>
<dbReference type="InterPro" id="IPR003367">
    <property type="entry name" value="Thrombospondin_3-like_rpt"/>
</dbReference>
<dbReference type="PANTHER" id="PTHR30329:SF21">
    <property type="entry name" value="LIPOPROTEIN YIAD-RELATED"/>
    <property type="match status" value="1"/>
</dbReference>
<dbReference type="Gene3D" id="4.10.1080.10">
    <property type="entry name" value="TSP type-3 repeat"/>
    <property type="match status" value="1"/>
</dbReference>
<dbReference type="PRINTS" id="PR01021">
    <property type="entry name" value="OMPADOMAIN"/>
</dbReference>
<dbReference type="GO" id="GO:0009279">
    <property type="term" value="C:cell outer membrane"/>
    <property type="evidence" value="ECO:0007669"/>
    <property type="project" value="UniProtKB-SubCell"/>
</dbReference>
<dbReference type="InterPro" id="IPR050330">
    <property type="entry name" value="Bact_OuterMem_StrucFunc"/>
</dbReference>
<dbReference type="CDD" id="cd07185">
    <property type="entry name" value="OmpA_C-like"/>
    <property type="match status" value="1"/>
</dbReference>
<dbReference type="EMBL" id="DSQF01000018">
    <property type="protein sequence ID" value="HGZ43476.1"/>
    <property type="molecule type" value="Genomic_DNA"/>
</dbReference>
<dbReference type="InterPro" id="IPR028974">
    <property type="entry name" value="TSP_type-3_rpt"/>
</dbReference>
<evidence type="ECO:0000256" key="1">
    <source>
        <dbReference type="ARBA" id="ARBA00004442"/>
    </source>
</evidence>
<gene>
    <name evidence="9" type="ORF">ENR23_08630</name>
</gene>
<proteinExistence type="predicted"/>
<dbReference type="GO" id="GO:0005509">
    <property type="term" value="F:calcium ion binding"/>
    <property type="evidence" value="ECO:0007669"/>
    <property type="project" value="InterPro"/>
</dbReference>
<accession>A0A832MM59</accession>
<organism evidence="9">
    <name type="scientific">Eiseniibacteriota bacterium</name>
    <dbReference type="NCBI Taxonomy" id="2212470"/>
    <lineage>
        <taxon>Bacteria</taxon>
        <taxon>Candidatus Eiseniibacteriota</taxon>
    </lineage>
</organism>
<feature type="chain" id="PRO_5032389572" evidence="7">
    <location>
        <begin position="26"/>
        <end position="273"/>
    </location>
</feature>
<evidence type="ECO:0000256" key="5">
    <source>
        <dbReference type="PROSITE-ProRule" id="PRU00473"/>
    </source>
</evidence>
<feature type="signal peptide" evidence="7">
    <location>
        <begin position="1"/>
        <end position="25"/>
    </location>
</feature>
<keyword evidence="4" id="KW-0998">Cell outer membrane</keyword>
<dbReference type="Pfam" id="PF02412">
    <property type="entry name" value="TSP_3"/>
    <property type="match status" value="1"/>
</dbReference>
<dbReference type="GO" id="GO:0007155">
    <property type="term" value="P:cell adhesion"/>
    <property type="evidence" value="ECO:0007669"/>
    <property type="project" value="InterPro"/>
</dbReference>
<evidence type="ECO:0000256" key="2">
    <source>
        <dbReference type="ARBA" id="ARBA00022729"/>
    </source>
</evidence>
<evidence type="ECO:0000259" key="8">
    <source>
        <dbReference type="PROSITE" id="PS51123"/>
    </source>
</evidence>
<dbReference type="InterPro" id="IPR006665">
    <property type="entry name" value="OmpA-like"/>
</dbReference>
<dbReference type="SUPFAM" id="SSF103088">
    <property type="entry name" value="OmpA-like"/>
    <property type="match status" value="1"/>
</dbReference>
<dbReference type="InterPro" id="IPR006664">
    <property type="entry name" value="OMP_bac"/>
</dbReference>
<dbReference type="Pfam" id="PF00691">
    <property type="entry name" value="OmpA"/>
    <property type="match status" value="1"/>
</dbReference>
<evidence type="ECO:0000256" key="4">
    <source>
        <dbReference type="ARBA" id="ARBA00023237"/>
    </source>
</evidence>
<dbReference type="InterPro" id="IPR036737">
    <property type="entry name" value="OmpA-like_sf"/>
</dbReference>
<dbReference type="AlphaFoldDB" id="A0A832MM59"/>
<keyword evidence="3 5" id="KW-0472">Membrane</keyword>
<comment type="subcellular location">
    <subcellularLocation>
        <location evidence="1">Cell outer membrane</location>
    </subcellularLocation>
</comment>
<evidence type="ECO:0000313" key="9">
    <source>
        <dbReference type="EMBL" id="HGZ43476.1"/>
    </source>
</evidence>
<keyword evidence="2 7" id="KW-0732">Signal</keyword>
<name>A0A832MM59_UNCEI</name>
<feature type="domain" description="OmpA-like" evidence="8">
    <location>
        <begin position="144"/>
        <end position="262"/>
    </location>
</feature>